<sequence>MTGLPSNPISGNATDAPTHNVAVTLRMDGKDATQNPGGLMALSVYREVNRIPYARLHLSDGKVEKGTFPKSGSTVFVPGRTAEILLGYQNKVESVFKGIVVRHGVSALHGRASMLELVCHDPAVKMTLVRRSCYFYDKTDQQIFKEVIGTYADQGITAGKLDPTAYVHPEMVQYHCTDWDFLVMRAEANGLVVICEDGKISIISPQPASKADFTATWGDDIIDFEAEMDVRTHFPDVETGSWNAAEQKLVSEKGGSNPGSPGSATAGIGNALSAAASVAGIDLGIEDATHQFPDVLYKKQTPAFFHGGDRSTQELSAWAAAGKKRGELSQVRGKVKVRGRYFTLMKTIEIKRVAGRFNGKHLVTGLLHQVFEGTWQTDVQFGLSTQTLAQSAPEIALPEAAGLLPPIQGLHIGVVTAVSGDKLPGDHRVRVMVPVISGQPSHAQGVWARVAAVTAGEKRGFNFRPEKDDEVILGFINNDPNDAIVLGSLYSKKHPAPVPASEKNAQKGIYTKGKMQLVFDDEEKSILLKTDQGYSILLSEKDGMIEIRDKNKNAVKLSSAGIDLSSTSGISIKATGNVSIQGKQVRINDP</sequence>
<dbReference type="Pfam" id="PF04717">
    <property type="entry name" value="Phage_base_V"/>
    <property type="match status" value="1"/>
</dbReference>
<dbReference type="SUPFAM" id="SSF69255">
    <property type="entry name" value="gp5 N-terminal domain-like"/>
    <property type="match status" value="1"/>
</dbReference>
<evidence type="ECO:0000313" key="2">
    <source>
        <dbReference type="EMBL" id="QRR00610.1"/>
    </source>
</evidence>
<dbReference type="InterPro" id="IPR006531">
    <property type="entry name" value="Gp5/Vgr_OB"/>
</dbReference>
<gene>
    <name evidence="2" type="primary">vgrG</name>
    <name evidence="2" type="ORF">HWI92_06660</name>
</gene>
<organism evidence="2 3">
    <name type="scientific">Dyadobacter sandarakinus</name>
    <dbReference type="NCBI Taxonomy" id="2747268"/>
    <lineage>
        <taxon>Bacteria</taxon>
        <taxon>Pseudomonadati</taxon>
        <taxon>Bacteroidota</taxon>
        <taxon>Cytophagia</taxon>
        <taxon>Cytophagales</taxon>
        <taxon>Spirosomataceae</taxon>
        <taxon>Dyadobacter</taxon>
    </lineage>
</organism>
<name>A0ABX7I4A6_9BACT</name>
<protein>
    <submittedName>
        <fullName evidence="2">Type VI secretion system tip protein VgrG</fullName>
    </submittedName>
</protein>
<dbReference type="SUPFAM" id="SSF69279">
    <property type="entry name" value="Phage tail proteins"/>
    <property type="match status" value="1"/>
</dbReference>
<dbReference type="NCBIfam" id="TIGR01646">
    <property type="entry name" value="vgr_GE"/>
    <property type="match status" value="1"/>
</dbReference>
<dbReference type="Proteomes" id="UP000612680">
    <property type="component" value="Chromosome"/>
</dbReference>
<keyword evidence="3" id="KW-1185">Reference proteome</keyword>
<dbReference type="Gene3D" id="2.30.110.50">
    <property type="match status" value="1"/>
</dbReference>
<reference evidence="2 3" key="1">
    <citation type="submission" date="2020-06" db="EMBL/GenBank/DDBJ databases">
        <title>Dyadobacter sandarakinus sp. nov., isolated from the soil of the Arctic Yellow River Station.</title>
        <authorList>
            <person name="Zhang Y."/>
            <person name="Peng F."/>
        </authorList>
    </citation>
    <scope>NUCLEOTIDE SEQUENCE [LARGE SCALE GENOMIC DNA]</scope>
    <source>
        <strain evidence="2 3">Q3-56</strain>
    </source>
</reference>
<evidence type="ECO:0000313" key="3">
    <source>
        <dbReference type="Proteomes" id="UP000612680"/>
    </source>
</evidence>
<feature type="domain" description="Gp5/Type VI secretion system Vgr protein OB-fold" evidence="1">
    <location>
        <begin position="412"/>
        <end position="490"/>
    </location>
</feature>
<dbReference type="InterPro" id="IPR006533">
    <property type="entry name" value="T6SS_Vgr_RhsGE"/>
</dbReference>
<dbReference type="RefSeq" id="WP_204661823.1">
    <property type="nucleotide sequence ID" value="NZ_CP056775.1"/>
</dbReference>
<evidence type="ECO:0000259" key="1">
    <source>
        <dbReference type="Pfam" id="PF04717"/>
    </source>
</evidence>
<dbReference type="InterPro" id="IPR037026">
    <property type="entry name" value="Vgr_OB-fold_dom_sf"/>
</dbReference>
<dbReference type="EMBL" id="CP056775">
    <property type="protein sequence ID" value="QRR00610.1"/>
    <property type="molecule type" value="Genomic_DNA"/>
</dbReference>
<proteinExistence type="predicted"/>
<dbReference type="Gene3D" id="2.40.50.230">
    <property type="entry name" value="Gp5 N-terminal domain"/>
    <property type="match status" value="1"/>
</dbReference>
<accession>A0ABX7I4A6</accession>
<dbReference type="Gene3D" id="3.55.50.10">
    <property type="entry name" value="Baseplate protein-like domains"/>
    <property type="match status" value="1"/>
</dbReference>